<dbReference type="AlphaFoldDB" id="A0A414CMN3"/>
<dbReference type="InterPro" id="IPR036178">
    <property type="entry name" value="Formintransfe-cycloase-like_sf"/>
</dbReference>
<dbReference type="EMBL" id="QSIO01000001">
    <property type="protein sequence ID" value="RHC96319.1"/>
    <property type="molecule type" value="Genomic_DNA"/>
</dbReference>
<dbReference type="SUPFAM" id="SSF101262">
    <property type="entry name" value="Methenyltetrahydrofolate cyclohydrolase-like"/>
    <property type="match status" value="1"/>
</dbReference>
<name>A0A414CMN3_STRPA</name>
<proteinExistence type="predicted"/>
<feature type="domain" description="Cyclodeaminase/cyclohydrolase" evidence="1">
    <location>
        <begin position="7"/>
        <end position="184"/>
    </location>
</feature>
<evidence type="ECO:0000313" key="3">
    <source>
        <dbReference type="Proteomes" id="UP000285773"/>
    </source>
</evidence>
<dbReference type="Gene3D" id="1.20.120.680">
    <property type="entry name" value="Formiminotetrahydrofolate cyclodeaminase monomer, up-and-down helical bundle"/>
    <property type="match status" value="1"/>
</dbReference>
<dbReference type="RefSeq" id="WP_023919035.1">
    <property type="nucleotide sequence ID" value="NZ_CAXSNQ010000018.1"/>
</dbReference>
<comment type="caution">
    <text evidence="2">The sequence shown here is derived from an EMBL/GenBank/DDBJ whole genome shotgun (WGS) entry which is preliminary data.</text>
</comment>
<reference evidence="2 3" key="1">
    <citation type="submission" date="2018-08" db="EMBL/GenBank/DDBJ databases">
        <title>A genome reference for cultivated species of the human gut microbiota.</title>
        <authorList>
            <person name="Zou Y."/>
            <person name="Xue W."/>
            <person name="Luo G."/>
        </authorList>
    </citation>
    <scope>NUCLEOTIDE SEQUENCE [LARGE SCALE GENOMIC DNA]</scope>
    <source>
        <strain evidence="2 3">AM33-3BH</strain>
    </source>
</reference>
<protein>
    <submittedName>
        <fullName evidence="2">Sugar ABC transporter substrate-binding protein</fullName>
    </submittedName>
</protein>
<evidence type="ECO:0000259" key="1">
    <source>
        <dbReference type="Pfam" id="PF04961"/>
    </source>
</evidence>
<dbReference type="InterPro" id="IPR007044">
    <property type="entry name" value="Cyclodeamin/CycHdrlase"/>
</dbReference>
<dbReference type="GO" id="GO:0003824">
    <property type="term" value="F:catalytic activity"/>
    <property type="evidence" value="ECO:0007669"/>
    <property type="project" value="InterPro"/>
</dbReference>
<gene>
    <name evidence="2" type="ORF">DW820_04130</name>
</gene>
<dbReference type="Pfam" id="PF04961">
    <property type="entry name" value="FTCD_C"/>
    <property type="match status" value="1"/>
</dbReference>
<sequence>MKLVDLSITEFAKVLGSDAPAPGGGSAAALSAANGISLTKMVCELTIGKKKYAEFEDHIKGVHEKSAQLQDQLLEAIDKDTEAFNVVSAVFDLPKETEEEKAARREAMQKALKHATVSPFSMMELIVEALETTKEAVGKSNTNAASDLGVAALNLKAGLQGAWLNVLINISGIKDQDFVQEYHSKGLELLQTGSDLADNIYQTILESLS</sequence>
<accession>A0A414CMN3</accession>
<dbReference type="Proteomes" id="UP000285773">
    <property type="component" value="Unassembled WGS sequence"/>
</dbReference>
<evidence type="ECO:0000313" key="2">
    <source>
        <dbReference type="EMBL" id="RHC96319.1"/>
    </source>
</evidence>
<organism evidence="2 3">
    <name type="scientific">Streptococcus parasanguinis</name>
    <dbReference type="NCBI Taxonomy" id="1318"/>
    <lineage>
        <taxon>Bacteria</taxon>
        <taxon>Bacillati</taxon>
        <taxon>Bacillota</taxon>
        <taxon>Bacilli</taxon>
        <taxon>Lactobacillales</taxon>
        <taxon>Streptococcaceae</taxon>
        <taxon>Streptococcus</taxon>
    </lineage>
</organism>